<gene>
    <name evidence="2" type="ORF">ADL17_26295</name>
</gene>
<keyword evidence="3" id="KW-1185">Reference proteome</keyword>
<evidence type="ECO:0008006" key="4">
    <source>
        <dbReference type="Google" id="ProtNLM"/>
    </source>
</evidence>
<protein>
    <recommendedName>
        <fullName evidence="4">TIR domain-containing protein</fullName>
    </recommendedName>
</protein>
<comment type="caution">
    <text evidence="2">The sequence shown here is derived from an EMBL/GenBank/DDBJ whole genome shotgun (WGS) entry which is preliminary data.</text>
</comment>
<evidence type="ECO:0000313" key="2">
    <source>
        <dbReference type="EMBL" id="KUJ46428.1"/>
    </source>
</evidence>
<reference evidence="2 3" key="1">
    <citation type="submission" date="2015-10" db="EMBL/GenBank/DDBJ databases">
        <authorList>
            <person name="Ju K.-S."/>
            <person name="Doroghazi J.R."/>
            <person name="Metcalf W.W."/>
        </authorList>
    </citation>
    <scope>NUCLEOTIDE SEQUENCE [LARGE SCALE GENOMIC DNA]</scope>
    <source>
        <strain evidence="2 3">NRRL B-24793</strain>
    </source>
</reference>
<evidence type="ECO:0000256" key="1">
    <source>
        <dbReference type="SAM" id="MobiDB-lite"/>
    </source>
</evidence>
<name>A0A9X0I413_9ACTN</name>
<sequence length="273" mass="30115">MALRDWLPEIIQQVQPWISSEDIDKGQRWAIEVGAKLGEMSQGLICVTPDNLREPWLNFEAGALAKSIDDSRVRPVLLGVQPSELTGPLALFQATVATDREDMFRLVASLNAACSAPLDTGRLERAFERNWDDYLRKLSAVEEAELGQPEVSAKRSQEDMIGEILERLREVQRSVESARNVEGELRPQEILLADGTPVRTGMRVFVPGWGIGRVARAISVATFGAPNEGMLTLYLHNGEVLERVRASDLRRPTPEEHAVAGTIPLQDVGTANG</sequence>
<dbReference type="InterPro" id="IPR035897">
    <property type="entry name" value="Toll_tir_struct_dom_sf"/>
</dbReference>
<accession>A0A9X0I413</accession>
<organism evidence="2 3">
    <name type="scientific">Micromonospora maris</name>
    <dbReference type="NCBI Taxonomy" id="1003110"/>
    <lineage>
        <taxon>Bacteria</taxon>
        <taxon>Bacillati</taxon>
        <taxon>Actinomycetota</taxon>
        <taxon>Actinomycetes</taxon>
        <taxon>Micromonosporales</taxon>
        <taxon>Micromonosporaceae</taxon>
        <taxon>Micromonospora</taxon>
    </lineage>
</organism>
<dbReference type="EMBL" id="LMWI01000002">
    <property type="protein sequence ID" value="KUJ46428.1"/>
    <property type="molecule type" value="Genomic_DNA"/>
</dbReference>
<dbReference type="Gene3D" id="3.40.50.10140">
    <property type="entry name" value="Toll/interleukin-1 receptor homology (TIR) domain"/>
    <property type="match status" value="1"/>
</dbReference>
<dbReference type="AlphaFoldDB" id="A0A9X0I413"/>
<feature type="compositionally biased region" description="Basic and acidic residues" evidence="1">
    <location>
        <begin position="249"/>
        <end position="258"/>
    </location>
</feature>
<feature type="region of interest" description="Disordered" evidence="1">
    <location>
        <begin position="249"/>
        <end position="273"/>
    </location>
</feature>
<evidence type="ECO:0000313" key="3">
    <source>
        <dbReference type="Proteomes" id="UP000053246"/>
    </source>
</evidence>
<proteinExistence type="predicted"/>
<dbReference type="Proteomes" id="UP000053246">
    <property type="component" value="Unassembled WGS sequence"/>
</dbReference>